<proteinExistence type="predicted"/>
<dbReference type="Proteomes" id="UP000053424">
    <property type="component" value="Unassembled WGS sequence"/>
</dbReference>
<dbReference type="HOGENOM" id="CLU_1922060_0_0_1"/>
<dbReference type="OrthoDB" id="3020383at2759"/>
<reference evidence="2" key="2">
    <citation type="submission" date="2015-01" db="EMBL/GenBank/DDBJ databases">
        <title>Evolutionary Origins and Diversification of the Mycorrhizal Mutualists.</title>
        <authorList>
            <consortium name="DOE Joint Genome Institute"/>
            <consortium name="Mycorrhizal Genomics Consortium"/>
            <person name="Kohler A."/>
            <person name="Kuo A."/>
            <person name="Nagy L.G."/>
            <person name="Floudas D."/>
            <person name="Copeland A."/>
            <person name="Barry K.W."/>
            <person name="Cichocki N."/>
            <person name="Veneault-Fourrey C."/>
            <person name="LaButti K."/>
            <person name="Lindquist E.A."/>
            <person name="Lipzen A."/>
            <person name="Lundell T."/>
            <person name="Morin E."/>
            <person name="Murat C."/>
            <person name="Riley R."/>
            <person name="Ohm R."/>
            <person name="Sun H."/>
            <person name="Tunlid A."/>
            <person name="Henrissat B."/>
            <person name="Grigoriev I.V."/>
            <person name="Hibbett D.S."/>
            <person name="Martin F."/>
        </authorList>
    </citation>
    <scope>NUCLEOTIDE SEQUENCE [LARGE SCALE GENOMIC DNA]</scope>
    <source>
        <strain evidence="2">h7</strain>
    </source>
</reference>
<reference evidence="1 2" key="1">
    <citation type="submission" date="2014-04" db="EMBL/GenBank/DDBJ databases">
        <authorList>
            <consortium name="DOE Joint Genome Institute"/>
            <person name="Kuo A."/>
            <person name="Gay G."/>
            <person name="Dore J."/>
            <person name="Kohler A."/>
            <person name="Nagy L.G."/>
            <person name="Floudas D."/>
            <person name="Copeland A."/>
            <person name="Barry K.W."/>
            <person name="Cichocki N."/>
            <person name="Veneault-Fourrey C."/>
            <person name="LaButti K."/>
            <person name="Lindquist E.A."/>
            <person name="Lipzen A."/>
            <person name="Lundell T."/>
            <person name="Morin E."/>
            <person name="Murat C."/>
            <person name="Sun H."/>
            <person name="Tunlid A."/>
            <person name="Henrissat B."/>
            <person name="Grigoriev I.V."/>
            <person name="Hibbett D.S."/>
            <person name="Martin F."/>
            <person name="Nordberg H.P."/>
            <person name="Cantor M.N."/>
            <person name="Hua S.X."/>
        </authorList>
    </citation>
    <scope>NUCLEOTIDE SEQUENCE [LARGE SCALE GENOMIC DNA]</scope>
    <source>
        <strain evidence="2">h7</strain>
    </source>
</reference>
<protein>
    <submittedName>
        <fullName evidence="1">Uncharacterized protein</fullName>
    </submittedName>
</protein>
<name>A0A0C3C1W4_HEBCY</name>
<keyword evidence="2" id="KW-1185">Reference proteome</keyword>
<evidence type="ECO:0000313" key="1">
    <source>
        <dbReference type="EMBL" id="KIM38254.1"/>
    </source>
</evidence>
<dbReference type="EMBL" id="KN831792">
    <property type="protein sequence ID" value="KIM38254.1"/>
    <property type="molecule type" value="Genomic_DNA"/>
</dbReference>
<accession>A0A0C3C1W4</accession>
<gene>
    <name evidence="1" type="ORF">M413DRAFT_37403</name>
</gene>
<organism evidence="1 2">
    <name type="scientific">Hebeloma cylindrosporum</name>
    <dbReference type="NCBI Taxonomy" id="76867"/>
    <lineage>
        <taxon>Eukaryota</taxon>
        <taxon>Fungi</taxon>
        <taxon>Dikarya</taxon>
        <taxon>Basidiomycota</taxon>
        <taxon>Agaricomycotina</taxon>
        <taxon>Agaricomycetes</taxon>
        <taxon>Agaricomycetidae</taxon>
        <taxon>Agaricales</taxon>
        <taxon>Agaricineae</taxon>
        <taxon>Hymenogastraceae</taxon>
        <taxon>Hebeloma</taxon>
    </lineage>
</organism>
<sequence>MGDPSYLRLVPAASADVPIDWTKFPEASKKFFLKGWCTSFYTGKIRPFPATIGEFAKMLNESKFFGYMEPQRCTLLLDISEFGLAKPTGVRDHASGLTVGPHFYMKYLENVWFVLFTPGTRDGIVGFSPDIP</sequence>
<feature type="non-terminal residue" evidence="1">
    <location>
        <position position="132"/>
    </location>
</feature>
<dbReference type="AlphaFoldDB" id="A0A0C3C1W4"/>
<evidence type="ECO:0000313" key="2">
    <source>
        <dbReference type="Proteomes" id="UP000053424"/>
    </source>
</evidence>